<evidence type="ECO:0000313" key="5">
    <source>
        <dbReference type="EMBL" id="AEA45704.1"/>
    </source>
</evidence>
<keyword evidence="6" id="KW-1185">Reference proteome</keyword>
<evidence type="ECO:0000313" key="2">
    <source>
        <dbReference type="EMBL" id="AEA45674.1"/>
    </source>
</evidence>
<dbReference type="EMBL" id="CP002542">
    <property type="protein sequence ID" value="AEA45704.1"/>
    <property type="molecule type" value="Genomic_DNA"/>
</dbReference>
<evidence type="ECO:0008006" key="7">
    <source>
        <dbReference type="Google" id="ProtNLM"/>
    </source>
</evidence>
<evidence type="ECO:0000313" key="3">
    <source>
        <dbReference type="EMBL" id="AEA45676.1"/>
    </source>
</evidence>
<dbReference type="EMBL" id="CP002542">
    <property type="protein sequence ID" value="AEA45669.1"/>
    <property type="molecule type" value="Genomic_DNA"/>
</dbReference>
<proteinExistence type="predicted"/>
<reference evidence="6" key="2">
    <citation type="submission" date="2011-02" db="EMBL/GenBank/DDBJ databases">
        <title>The complete genome of Fluviicola taffensis DSM 16823.</title>
        <authorList>
            <consortium name="US DOE Joint Genome Institute (JGI-PGF)"/>
            <person name="Lucas S."/>
            <person name="Copeland A."/>
            <person name="Lapidus A."/>
            <person name="Bruce D."/>
            <person name="Goodwin L."/>
            <person name="Pitluck S."/>
            <person name="Kyrpides N."/>
            <person name="Mavromatis K."/>
            <person name="Ivanova N."/>
            <person name="Mikhailova N."/>
            <person name="Pagani I."/>
            <person name="Chertkov O."/>
            <person name="Detter J.C."/>
            <person name="Han C."/>
            <person name="Tapia R."/>
            <person name="Land M."/>
            <person name="Hauser L."/>
            <person name="Markowitz V."/>
            <person name="Cheng J.-F."/>
            <person name="Hugenholtz P."/>
            <person name="Woyke T."/>
            <person name="Wu D."/>
            <person name="Tindall B."/>
            <person name="Pomrenke H.G."/>
            <person name="Brambilla E."/>
            <person name="Klenk H.-P."/>
            <person name="Eisen J.A."/>
        </authorList>
    </citation>
    <scope>NUCLEOTIDE SEQUENCE [LARGE SCALE GENOMIC DNA]</scope>
    <source>
        <strain evidence="6">DSM 16823 / RW262 / RW262</strain>
    </source>
</reference>
<dbReference type="KEGG" id="fte:Fluta_3736"/>
<gene>
    <name evidence="1" type="ordered locus">Fluta_3701</name>
    <name evidence="2" type="ordered locus">Fluta_3706</name>
    <name evidence="3" type="ordered locus">Fluta_3708</name>
    <name evidence="4" type="ordered locus">Fluta_3734</name>
    <name evidence="5" type="ordered locus">Fluta_3736</name>
</gene>
<dbReference type="EMBL" id="CP002542">
    <property type="protein sequence ID" value="AEA45674.1"/>
    <property type="molecule type" value="Genomic_DNA"/>
</dbReference>
<dbReference type="PROSITE" id="PS51257">
    <property type="entry name" value="PROKAR_LIPOPROTEIN"/>
    <property type="match status" value="1"/>
</dbReference>
<dbReference type="EMBL" id="CP002542">
    <property type="protein sequence ID" value="AEA45702.1"/>
    <property type="molecule type" value="Genomic_DNA"/>
</dbReference>
<dbReference type="HOGENOM" id="CLU_1136739_0_0_10"/>
<dbReference type="STRING" id="755732.Fluta_3701"/>
<dbReference type="Proteomes" id="UP000007463">
    <property type="component" value="Chromosome"/>
</dbReference>
<evidence type="ECO:0000313" key="4">
    <source>
        <dbReference type="EMBL" id="AEA45702.1"/>
    </source>
</evidence>
<name>F2IEV2_FLUTR</name>
<protein>
    <recommendedName>
        <fullName evidence="7">Lipoprotein</fullName>
    </recommendedName>
</protein>
<accession>F2IEV2</accession>
<evidence type="ECO:0000313" key="1">
    <source>
        <dbReference type="EMBL" id="AEA45669.1"/>
    </source>
</evidence>
<organism evidence="1 6">
    <name type="scientific">Fluviicola taffensis (strain DSM 16823 / NCIMB 13979 / RW262)</name>
    <dbReference type="NCBI Taxonomy" id="755732"/>
    <lineage>
        <taxon>Bacteria</taxon>
        <taxon>Pseudomonadati</taxon>
        <taxon>Bacteroidota</taxon>
        <taxon>Flavobacteriia</taxon>
        <taxon>Flavobacteriales</taxon>
        <taxon>Crocinitomicaceae</taxon>
        <taxon>Fluviicola</taxon>
    </lineage>
</organism>
<dbReference type="EMBL" id="CP002542">
    <property type="protein sequence ID" value="AEA45676.1"/>
    <property type="molecule type" value="Genomic_DNA"/>
</dbReference>
<dbReference type="AlphaFoldDB" id="F2IEV2"/>
<dbReference type="KEGG" id="fte:Fluta_3706"/>
<reference evidence="1 6" key="1">
    <citation type="journal article" date="2011" name="Stand. Genomic Sci.">
        <title>Complete genome sequence of the gliding freshwater bacterium Fluviicola taffensis type strain (RW262).</title>
        <authorList>
            <person name="Woyke T."/>
            <person name="Chertkov O."/>
            <person name="Lapidus A."/>
            <person name="Nolan M."/>
            <person name="Lucas S."/>
            <person name="Del Rio T.G."/>
            <person name="Tice H."/>
            <person name="Cheng J.F."/>
            <person name="Tapia R."/>
            <person name="Han C."/>
            <person name="Goodwin L."/>
            <person name="Pitluck S."/>
            <person name="Liolios K."/>
            <person name="Pagani I."/>
            <person name="Ivanova N."/>
            <person name="Huntemann M."/>
            <person name="Mavromatis K."/>
            <person name="Mikhailova N."/>
            <person name="Pati A."/>
            <person name="Chen A."/>
            <person name="Palaniappan K."/>
            <person name="Land M."/>
            <person name="Hauser L."/>
            <person name="Brambilla E.M."/>
            <person name="Rohde M."/>
            <person name="Mwirichia R."/>
            <person name="Sikorski J."/>
            <person name="Tindall B.J."/>
            <person name="Goker M."/>
            <person name="Bristow J."/>
            <person name="Eisen J.A."/>
            <person name="Markowitz V."/>
            <person name="Hugenholtz P."/>
            <person name="Klenk H.P."/>
            <person name="Kyrpides N.C."/>
        </authorList>
    </citation>
    <scope>NUCLEOTIDE SEQUENCE [LARGE SCALE GENOMIC DNA]</scope>
    <source>
        <strain evidence="1">DSM 16823</strain>
        <strain evidence="6">DSM 16823 / RW262 / RW262</strain>
    </source>
</reference>
<dbReference type="KEGG" id="fte:Fluta_3734"/>
<dbReference type="RefSeq" id="WP_013688436.1">
    <property type="nucleotide sequence ID" value="NC_015321.1"/>
</dbReference>
<sequence length="244" mass="28061">MKYFCIAITLVTLFSCSHQERKGLNLSKRNYDEKAIETSQDKLSSPSDAIYVFKENIQNCIKQNISSLCDSVFGKGFVSGGVITELQSNILKDINRFDYKYQEVTIDSKDLKNLLSENENGRSSLKYKLEDLSSDSPLKLSSNNVLTHTSTNADLELDINGYRLKFFIEIYMDKELEKDGVYTVSDPTKKGNSPYFKYKGNCQIKITLNATDLEGKTEYYTRNVNSKCYHYTQMQYTNHEVTYK</sequence>
<dbReference type="KEGG" id="fte:Fluta_3708"/>
<dbReference type="KEGG" id="fte:Fluta_3701"/>
<evidence type="ECO:0000313" key="6">
    <source>
        <dbReference type="Proteomes" id="UP000007463"/>
    </source>
</evidence>